<evidence type="ECO:0000256" key="1">
    <source>
        <dbReference type="ARBA" id="ARBA00007806"/>
    </source>
</evidence>
<organism evidence="4">
    <name type="scientific">Gongylonema pulchrum</name>
    <dbReference type="NCBI Taxonomy" id="637853"/>
    <lineage>
        <taxon>Eukaryota</taxon>
        <taxon>Metazoa</taxon>
        <taxon>Ecdysozoa</taxon>
        <taxon>Nematoda</taxon>
        <taxon>Chromadorea</taxon>
        <taxon>Rhabditida</taxon>
        <taxon>Spirurina</taxon>
        <taxon>Spiruromorpha</taxon>
        <taxon>Spiruroidea</taxon>
        <taxon>Gongylonematidae</taxon>
        <taxon>Gongylonema</taxon>
    </lineage>
</organism>
<dbReference type="GO" id="GO:0005975">
    <property type="term" value="P:carbohydrate metabolic process"/>
    <property type="evidence" value="ECO:0007669"/>
    <property type="project" value="InterPro"/>
</dbReference>
<feature type="domain" description="Glycoside hydrolase family 31 TIM barrel" evidence="3">
    <location>
        <begin position="2"/>
        <end position="171"/>
    </location>
</feature>
<dbReference type="PANTHER" id="PTHR22762">
    <property type="entry name" value="ALPHA-GLUCOSIDASE"/>
    <property type="match status" value="1"/>
</dbReference>
<sequence length="185" mass="21531">LDEMKAVVSRVQKVGVPLDVVYADIDYMERYTDFTVGKEKWSGFGNYTRQLHKDGLHVFLIFDPAIQVTSNYTPIVDALNMGAGFIEWETVDQENPDVQKLYPLVQNTTIPFDGIWIDMNEPAAFGTNERNPWYFNQTGRPMNVAPLWCDLKNEWENVPYKTVNVYNWGWDAVYLFHFLTFNKSL</sequence>
<dbReference type="InterPro" id="IPR030458">
    <property type="entry name" value="Glyco_hydro_31_AS"/>
</dbReference>
<dbReference type="PROSITE" id="PS00129">
    <property type="entry name" value="GLYCOSYL_HYDROL_F31_1"/>
    <property type="match status" value="1"/>
</dbReference>
<comment type="similarity">
    <text evidence="1 2">Belongs to the glycosyl hydrolase 31 family.</text>
</comment>
<reference evidence="4" key="1">
    <citation type="submission" date="2016-06" db="UniProtKB">
        <authorList>
            <consortium name="WormBaseParasite"/>
        </authorList>
    </citation>
    <scope>IDENTIFICATION</scope>
</reference>
<dbReference type="Gene3D" id="3.20.20.80">
    <property type="entry name" value="Glycosidases"/>
    <property type="match status" value="1"/>
</dbReference>
<keyword evidence="2" id="KW-0378">Hydrolase</keyword>
<name>A0A183EHB3_9BILA</name>
<dbReference type="InterPro" id="IPR017853">
    <property type="entry name" value="GH"/>
</dbReference>
<evidence type="ECO:0000256" key="2">
    <source>
        <dbReference type="RuleBase" id="RU361185"/>
    </source>
</evidence>
<accession>A0A183EHB3</accession>
<dbReference type="GO" id="GO:0004558">
    <property type="term" value="F:alpha-1,4-glucosidase activity"/>
    <property type="evidence" value="ECO:0007669"/>
    <property type="project" value="TreeGrafter"/>
</dbReference>
<dbReference type="SUPFAM" id="SSF51445">
    <property type="entry name" value="(Trans)glycosidases"/>
    <property type="match status" value="1"/>
</dbReference>
<dbReference type="WBParaSite" id="GPUH_0002037901-mRNA-1">
    <property type="protein sequence ID" value="GPUH_0002037901-mRNA-1"/>
    <property type="gene ID" value="GPUH_0002037901"/>
</dbReference>
<dbReference type="Pfam" id="PF01055">
    <property type="entry name" value="Glyco_hydro_31_2nd"/>
    <property type="match status" value="1"/>
</dbReference>
<dbReference type="InterPro" id="IPR000322">
    <property type="entry name" value="Glyco_hydro_31_TIM"/>
</dbReference>
<evidence type="ECO:0000313" key="4">
    <source>
        <dbReference type="WBParaSite" id="GPUH_0002037901-mRNA-1"/>
    </source>
</evidence>
<protein>
    <submittedName>
        <fullName evidence="4">Glycosyl hydrolase</fullName>
    </submittedName>
</protein>
<dbReference type="PANTHER" id="PTHR22762:SF133">
    <property type="entry name" value="P-TYPE DOMAIN-CONTAINING PROTEIN"/>
    <property type="match status" value="1"/>
</dbReference>
<evidence type="ECO:0000259" key="3">
    <source>
        <dbReference type="Pfam" id="PF01055"/>
    </source>
</evidence>
<keyword evidence="2" id="KW-0326">Glycosidase</keyword>
<proteinExistence type="inferred from homology"/>
<dbReference type="AlphaFoldDB" id="A0A183EHB3"/>